<dbReference type="AlphaFoldDB" id="A0A674IVK0"/>
<organism evidence="7 8">
    <name type="scientific">Terrapene triunguis</name>
    <name type="common">Three-toed box turtle</name>
    <dbReference type="NCBI Taxonomy" id="2587831"/>
    <lineage>
        <taxon>Eukaryota</taxon>
        <taxon>Metazoa</taxon>
        <taxon>Chordata</taxon>
        <taxon>Craniata</taxon>
        <taxon>Vertebrata</taxon>
        <taxon>Euteleostomi</taxon>
        <taxon>Archelosauria</taxon>
        <taxon>Testudinata</taxon>
        <taxon>Testudines</taxon>
        <taxon>Cryptodira</taxon>
        <taxon>Durocryptodira</taxon>
        <taxon>Testudinoidea</taxon>
        <taxon>Emydidae</taxon>
        <taxon>Terrapene</taxon>
    </lineage>
</organism>
<evidence type="ECO:0000256" key="5">
    <source>
        <dbReference type="ARBA" id="ARBA00023157"/>
    </source>
</evidence>
<keyword evidence="4" id="KW-0472">Membrane</keyword>
<dbReference type="InterPro" id="IPR016187">
    <property type="entry name" value="CTDL_fold"/>
</dbReference>
<dbReference type="GO" id="GO:0009986">
    <property type="term" value="C:cell surface"/>
    <property type="evidence" value="ECO:0007669"/>
    <property type="project" value="TreeGrafter"/>
</dbReference>
<evidence type="ECO:0000256" key="3">
    <source>
        <dbReference type="ARBA" id="ARBA00022968"/>
    </source>
</evidence>
<dbReference type="GeneTree" id="ENSGT00940000154685"/>
<dbReference type="Gene3D" id="3.10.100.10">
    <property type="entry name" value="Mannose-Binding Protein A, subunit A"/>
    <property type="match status" value="1"/>
</dbReference>
<keyword evidence="2" id="KW-0430">Lectin</keyword>
<evidence type="ECO:0000256" key="2">
    <source>
        <dbReference type="ARBA" id="ARBA00022734"/>
    </source>
</evidence>
<dbReference type="GO" id="GO:0042269">
    <property type="term" value="P:regulation of natural killer cell mediated cytotoxicity"/>
    <property type="evidence" value="ECO:0007669"/>
    <property type="project" value="TreeGrafter"/>
</dbReference>
<accession>A0A674IVK0</accession>
<evidence type="ECO:0000313" key="7">
    <source>
        <dbReference type="Ensembl" id="ENSTMTP00000012985.1"/>
    </source>
</evidence>
<keyword evidence="4" id="KW-0812">Transmembrane</keyword>
<dbReference type="Pfam" id="PF00059">
    <property type="entry name" value="Lectin_C"/>
    <property type="match status" value="1"/>
</dbReference>
<proteinExistence type="predicted"/>
<dbReference type="GO" id="GO:0005886">
    <property type="term" value="C:plasma membrane"/>
    <property type="evidence" value="ECO:0007669"/>
    <property type="project" value="TreeGrafter"/>
</dbReference>
<sequence length="204" mass="23477">MPGAAQTHRERQSLSQLRSGPALTDISILPTEPCSTAPPSTAQVQWGQQCLQDPLLITVPFPHPEGSGCKLCPRHWVPHRDKCYWLSEENQYWSRGRDDCSRRRSHLLVIQDREELVKNVLNFTIFVSLLMRAGQEALFLFFYQQTFERRKWTWVDGSPLNQTLFKVSGPAEENSCAAVKKNQIKSEICNTDYKWICQKEAVLI</sequence>
<dbReference type="PANTHER" id="PTHR46784:SF1">
    <property type="entry name" value="KILLER CELL LECTIN-LIKE RECEPTOR SUBFAMILY B MEMBER 1"/>
    <property type="match status" value="1"/>
</dbReference>
<dbReference type="Ensembl" id="ENSTMTT00000013433.1">
    <property type="protein sequence ID" value="ENSTMTP00000012985.1"/>
    <property type="gene ID" value="ENSTMTG00000009326.1"/>
</dbReference>
<dbReference type="Proteomes" id="UP000472274">
    <property type="component" value="Unplaced"/>
</dbReference>
<dbReference type="InterPro" id="IPR001304">
    <property type="entry name" value="C-type_lectin-like"/>
</dbReference>
<evidence type="ECO:0000313" key="8">
    <source>
        <dbReference type="Proteomes" id="UP000472274"/>
    </source>
</evidence>
<dbReference type="CDD" id="cd03593">
    <property type="entry name" value="CLECT_NK_receptors_like"/>
    <property type="match status" value="1"/>
</dbReference>
<dbReference type="GO" id="GO:0038023">
    <property type="term" value="F:signaling receptor activity"/>
    <property type="evidence" value="ECO:0007669"/>
    <property type="project" value="TreeGrafter"/>
</dbReference>
<comment type="subcellular location">
    <subcellularLocation>
        <location evidence="1">Membrane</location>
        <topology evidence="1">Single-pass type II membrane protein</topology>
    </subcellularLocation>
</comment>
<dbReference type="PROSITE" id="PS50041">
    <property type="entry name" value="C_TYPE_LECTIN_2"/>
    <property type="match status" value="1"/>
</dbReference>
<feature type="domain" description="C-type lectin" evidence="6">
    <location>
        <begin position="79"/>
        <end position="198"/>
    </location>
</feature>
<keyword evidence="5" id="KW-1015">Disulfide bond</keyword>
<reference evidence="7" key="2">
    <citation type="submission" date="2025-09" db="UniProtKB">
        <authorList>
            <consortium name="Ensembl"/>
        </authorList>
    </citation>
    <scope>IDENTIFICATION</scope>
</reference>
<evidence type="ECO:0000256" key="4">
    <source>
        <dbReference type="ARBA" id="ARBA00022989"/>
    </source>
</evidence>
<evidence type="ECO:0000256" key="1">
    <source>
        <dbReference type="ARBA" id="ARBA00004606"/>
    </source>
</evidence>
<protein>
    <recommendedName>
        <fullName evidence="6">C-type lectin domain-containing protein</fullName>
    </recommendedName>
</protein>
<evidence type="ECO:0000259" key="6">
    <source>
        <dbReference type="PROSITE" id="PS50041"/>
    </source>
</evidence>
<keyword evidence="4" id="KW-1133">Transmembrane helix</keyword>
<reference evidence="7" key="1">
    <citation type="submission" date="2025-08" db="UniProtKB">
        <authorList>
            <consortium name="Ensembl"/>
        </authorList>
    </citation>
    <scope>IDENTIFICATION</scope>
</reference>
<dbReference type="PANTHER" id="PTHR46784">
    <property type="entry name" value="KILLER CELL LECTIN-LIKE RECEPTOR SUBFAMILY B MEMBER 1"/>
    <property type="match status" value="1"/>
</dbReference>
<dbReference type="SUPFAM" id="SSF56436">
    <property type="entry name" value="C-type lectin-like"/>
    <property type="match status" value="1"/>
</dbReference>
<dbReference type="InterPro" id="IPR016186">
    <property type="entry name" value="C-type_lectin-like/link_sf"/>
</dbReference>
<dbReference type="InterPro" id="IPR033992">
    <property type="entry name" value="NKR-like_CTLD"/>
</dbReference>
<keyword evidence="3" id="KW-0735">Signal-anchor</keyword>
<dbReference type="GO" id="GO:0030246">
    <property type="term" value="F:carbohydrate binding"/>
    <property type="evidence" value="ECO:0007669"/>
    <property type="project" value="UniProtKB-KW"/>
</dbReference>
<dbReference type="InParanoid" id="A0A674IVK0"/>
<keyword evidence="8" id="KW-1185">Reference proteome</keyword>
<dbReference type="SMART" id="SM00034">
    <property type="entry name" value="CLECT"/>
    <property type="match status" value="1"/>
</dbReference>
<dbReference type="InterPro" id="IPR051527">
    <property type="entry name" value="KLR_subfamily_B"/>
</dbReference>
<name>A0A674IVK0_9SAUR</name>